<dbReference type="EMBL" id="BSFF01000010">
    <property type="protein sequence ID" value="GLK57701.1"/>
    <property type="molecule type" value="Genomic_DNA"/>
</dbReference>
<dbReference type="Gene3D" id="2.60.120.480">
    <property type="entry name" value="Ureidoglycolate hydrolase"/>
    <property type="match status" value="1"/>
</dbReference>
<evidence type="ECO:0000256" key="2">
    <source>
        <dbReference type="ARBA" id="ARBA00022631"/>
    </source>
</evidence>
<comment type="caution">
    <text evidence="5">The sequence shown here is derived from an EMBL/GenBank/DDBJ whole genome shotgun (WGS) entry which is preliminary data.</text>
</comment>
<reference evidence="5" key="1">
    <citation type="journal article" date="2014" name="Int. J. Syst. Evol. Microbiol.">
        <title>Complete genome sequence of Corynebacterium casei LMG S-19264T (=DSM 44701T), isolated from a smear-ripened cheese.</title>
        <authorList>
            <consortium name="US DOE Joint Genome Institute (JGI-PGF)"/>
            <person name="Walter F."/>
            <person name="Albersmeier A."/>
            <person name="Kalinowski J."/>
            <person name="Ruckert C."/>
        </authorList>
    </citation>
    <scope>NUCLEOTIDE SEQUENCE</scope>
    <source>
        <strain evidence="5">VKM B-1606</strain>
    </source>
</reference>
<sequence length="159" mass="17255">MTREAFAAFGDAIIPGDQSRRVNDGRAMRHDGVARLAHDVRAVEPVFALYAVSASLKPFAIDLLERHPLASQIFVPMRVAEPYLVVVAPSGSDGEPAVDRAEAFAAPPDVGVHYASGVWHMPMAAFGADALFAMWMWEAGGGRDTEERRLPVALRVEGW</sequence>
<gene>
    <name evidence="5" type="primary">allA</name>
    <name evidence="5" type="ORF">GCM10008170_37210</name>
</gene>
<accession>A0A9W6MU23</accession>
<dbReference type="PANTHER" id="PTHR21221:SF1">
    <property type="entry name" value="UREIDOGLYCOLATE LYASE"/>
    <property type="match status" value="1"/>
</dbReference>
<evidence type="ECO:0000256" key="3">
    <source>
        <dbReference type="ARBA" id="ARBA00023239"/>
    </source>
</evidence>
<dbReference type="GO" id="GO:0050385">
    <property type="term" value="F:ureidoglycolate lyase activity"/>
    <property type="evidence" value="ECO:0007669"/>
    <property type="project" value="UniProtKB-EC"/>
</dbReference>
<proteinExistence type="predicted"/>
<dbReference type="PANTHER" id="PTHR21221">
    <property type="entry name" value="UREIDOGLYCOLATE HYDROLASE"/>
    <property type="match status" value="1"/>
</dbReference>
<dbReference type="InterPro" id="IPR007247">
    <property type="entry name" value="Ureidogly_lyase"/>
</dbReference>
<reference evidence="5" key="2">
    <citation type="submission" date="2023-01" db="EMBL/GenBank/DDBJ databases">
        <authorList>
            <person name="Sun Q."/>
            <person name="Evtushenko L."/>
        </authorList>
    </citation>
    <scope>NUCLEOTIDE SEQUENCE</scope>
    <source>
        <strain evidence="5">VKM B-1606</strain>
    </source>
</reference>
<dbReference type="InterPro" id="IPR024060">
    <property type="entry name" value="Ureidoglycolate_lyase_dom_sf"/>
</dbReference>
<keyword evidence="2" id="KW-0659">Purine metabolism</keyword>
<name>A0A9W6MU23_9HYPH</name>
<comment type="catalytic activity">
    <reaction evidence="4">
        <text>(S)-ureidoglycolate = urea + glyoxylate</text>
        <dbReference type="Rhea" id="RHEA:11304"/>
        <dbReference type="ChEBI" id="CHEBI:16199"/>
        <dbReference type="ChEBI" id="CHEBI:36655"/>
        <dbReference type="ChEBI" id="CHEBI:57296"/>
        <dbReference type="EC" id="4.3.2.3"/>
    </reaction>
</comment>
<dbReference type="Proteomes" id="UP001143400">
    <property type="component" value="Unassembled WGS sequence"/>
</dbReference>
<organism evidence="5 6">
    <name type="scientific">Methylopila capsulata</name>
    <dbReference type="NCBI Taxonomy" id="61654"/>
    <lineage>
        <taxon>Bacteria</taxon>
        <taxon>Pseudomonadati</taxon>
        <taxon>Pseudomonadota</taxon>
        <taxon>Alphaproteobacteria</taxon>
        <taxon>Hyphomicrobiales</taxon>
        <taxon>Methylopilaceae</taxon>
        <taxon>Methylopila</taxon>
    </lineage>
</organism>
<dbReference type="GO" id="GO:0006144">
    <property type="term" value="P:purine nucleobase metabolic process"/>
    <property type="evidence" value="ECO:0007669"/>
    <property type="project" value="UniProtKB-KW"/>
</dbReference>
<comment type="subunit">
    <text evidence="1">Homodimer.</text>
</comment>
<dbReference type="GO" id="GO:0004848">
    <property type="term" value="F:ureidoglycolate hydrolase activity"/>
    <property type="evidence" value="ECO:0007669"/>
    <property type="project" value="InterPro"/>
</dbReference>
<dbReference type="InterPro" id="IPR047233">
    <property type="entry name" value="UAH_cupin"/>
</dbReference>
<evidence type="ECO:0000256" key="1">
    <source>
        <dbReference type="ARBA" id="ARBA00011738"/>
    </source>
</evidence>
<evidence type="ECO:0000313" key="5">
    <source>
        <dbReference type="EMBL" id="GLK57701.1"/>
    </source>
</evidence>
<protein>
    <submittedName>
        <fullName evidence="5">Ureidoglycolate lyase</fullName>
    </submittedName>
</protein>
<evidence type="ECO:0000256" key="4">
    <source>
        <dbReference type="ARBA" id="ARBA00047684"/>
    </source>
</evidence>
<dbReference type="SUPFAM" id="SSF51182">
    <property type="entry name" value="RmlC-like cupins"/>
    <property type="match status" value="1"/>
</dbReference>
<dbReference type="Pfam" id="PF04115">
    <property type="entry name" value="Ureidogly_lyase"/>
    <property type="match status" value="1"/>
</dbReference>
<evidence type="ECO:0000313" key="6">
    <source>
        <dbReference type="Proteomes" id="UP001143400"/>
    </source>
</evidence>
<dbReference type="CDD" id="cd20298">
    <property type="entry name" value="cupin_UAH"/>
    <property type="match status" value="1"/>
</dbReference>
<keyword evidence="3 5" id="KW-0456">Lyase</keyword>
<dbReference type="GO" id="GO:0000256">
    <property type="term" value="P:allantoin catabolic process"/>
    <property type="evidence" value="ECO:0007669"/>
    <property type="project" value="InterPro"/>
</dbReference>
<dbReference type="AlphaFoldDB" id="A0A9W6MU23"/>
<dbReference type="InterPro" id="IPR011051">
    <property type="entry name" value="RmlC_Cupin_sf"/>
</dbReference>